<feature type="transmembrane region" description="Helical" evidence="6">
    <location>
        <begin position="63"/>
        <end position="81"/>
    </location>
</feature>
<feature type="transmembrane region" description="Helical" evidence="6">
    <location>
        <begin position="271"/>
        <end position="290"/>
    </location>
</feature>
<reference evidence="7 8" key="1">
    <citation type="submission" date="2019-11" db="EMBL/GenBank/DDBJ databases">
        <authorList>
            <person name="Holert J."/>
        </authorList>
    </citation>
    <scope>NUCLEOTIDE SEQUENCE [LARGE SCALE GENOMIC DNA]</scope>
    <source>
        <strain evidence="7">BC5_2</strain>
    </source>
</reference>
<organism evidence="7 8">
    <name type="scientific">BD1-7 clade bacterium</name>
    <dbReference type="NCBI Taxonomy" id="2029982"/>
    <lineage>
        <taxon>Bacteria</taxon>
        <taxon>Pseudomonadati</taxon>
        <taxon>Pseudomonadota</taxon>
        <taxon>Gammaproteobacteria</taxon>
        <taxon>Cellvibrionales</taxon>
        <taxon>Spongiibacteraceae</taxon>
        <taxon>BD1-7 clade</taxon>
    </lineage>
</organism>
<dbReference type="InterPro" id="IPR003841">
    <property type="entry name" value="Na/Pi_transpt"/>
</dbReference>
<dbReference type="GO" id="GO:0044341">
    <property type="term" value="P:sodium-dependent phosphate transport"/>
    <property type="evidence" value="ECO:0007669"/>
    <property type="project" value="InterPro"/>
</dbReference>
<keyword evidence="4 6" id="KW-1133">Transmembrane helix</keyword>
<evidence type="ECO:0000256" key="1">
    <source>
        <dbReference type="ARBA" id="ARBA00004651"/>
    </source>
</evidence>
<keyword evidence="5 6" id="KW-0472">Membrane</keyword>
<evidence type="ECO:0000256" key="6">
    <source>
        <dbReference type="SAM" id="Phobius"/>
    </source>
</evidence>
<dbReference type="AlphaFoldDB" id="A0A5S9PIT6"/>
<keyword evidence="2" id="KW-1003">Cell membrane</keyword>
<accession>A0A5S9PIT6</accession>
<dbReference type="Proteomes" id="UP000434580">
    <property type="component" value="Unassembled WGS sequence"/>
</dbReference>
<protein>
    <recommendedName>
        <fullName evidence="9">PhoU domain-containing protein</fullName>
    </recommendedName>
</protein>
<evidence type="ECO:0000313" key="7">
    <source>
        <dbReference type="EMBL" id="CAA0104105.1"/>
    </source>
</evidence>
<dbReference type="GO" id="GO:0005886">
    <property type="term" value="C:plasma membrane"/>
    <property type="evidence" value="ECO:0007669"/>
    <property type="project" value="UniProtKB-SubCell"/>
</dbReference>
<dbReference type="NCBIfam" id="NF037997">
    <property type="entry name" value="Na_Pi_symport"/>
    <property type="match status" value="1"/>
</dbReference>
<dbReference type="NCBIfam" id="TIGR00704">
    <property type="entry name" value="NaPi_cotrn_rel"/>
    <property type="match status" value="1"/>
</dbReference>
<gene>
    <name evidence="7" type="ORF">DPBNPPHM_01028</name>
</gene>
<evidence type="ECO:0000313" key="8">
    <source>
        <dbReference type="Proteomes" id="UP000434580"/>
    </source>
</evidence>
<dbReference type="EMBL" id="CACSII010000012">
    <property type="protein sequence ID" value="CAA0104105.1"/>
    <property type="molecule type" value="Genomic_DNA"/>
</dbReference>
<dbReference type="PANTHER" id="PTHR10010:SF46">
    <property type="entry name" value="SODIUM-DEPENDENT PHOSPHATE TRANSPORT PROTEIN 2B"/>
    <property type="match status" value="1"/>
</dbReference>
<evidence type="ECO:0000256" key="3">
    <source>
        <dbReference type="ARBA" id="ARBA00022692"/>
    </source>
</evidence>
<sequence length="602" mass="65158">MQLNNVVDFIYRWNSSSATALLWRKISQAFSVTAVFLFCSLLSVNTLAAANYPAVTSDTVLDWSSMIIMLAGGLALFLFGLEQVTQSVKAVAGDKLRHMLKALTRNRFAGALTGAIVTAVIQSSSVTTVLVVGFVSAGLMTMTQSVGVIMGANVGTTITAQIVAFDVAEVSLPLIASGFAIYFLAKQDRWRSAGTLIFGLGLIFYGMQLMSEGMAPLRTYPQFVMFMAQMSNPALGILVAAVFTALVQSSSATTGLIVVMASQGLIDIDAGIAMALGANIGTCITVLLAAMGKPVEAVRAAWIHVLFNVAGVVLWIALIPLLAQISMAVSDGSVARQIANANTLFNLANTVIFIGFAGLFGRLAVYLVPDDKVIEKASATPRYLDESALSVPGIALENARLELARQGEYLVRMTDCLTPVFYGSGSFDEFELRTLADKIVRLDAAVMRYLHRISRDSLTAKEATIQQNLLLLASCLTTIRETLERDADQINVSLLSVSESPIRPGRTARALARRIQQNLLDTMAAMKALDGNAATQVVEQKRDMRRAIQREMIQHSNAMLHADKDAFSAYRQLIERIEQLRQIDGICRRIARIIVEINRASS</sequence>
<evidence type="ECO:0000256" key="4">
    <source>
        <dbReference type="ARBA" id="ARBA00022989"/>
    </source>
</evidence>
<dbReference type="Pfam" id="PF02690">
    <property type="entry name" value="Na_Pi_cotrans"/>
    <property type="match status" value="2"/>
</dbReference>
<dbReference type="PANTHER" id="PTHR10010">
    <property type="entry name" value="SOLUTE CARRIER FAMILY 34 SODIUM PHOSPHATE , MEMBER 2-RELATED"/>
    <property type="match status" value="1"/>
</dbReference>
<dbReference type="InterPro" id="IPR004633">
    <property type="entry name" value="NaPi_cotrn-rel/YqeW-like"/>
</dbReference>
<feature type="transmembrane region" description="Helical" evidence="6">
    <location>
        <begin position="302"/>
        <end position="323"/>
    </location>
</feature>
<dbReference type="SUPFAM" id="SSF109755">
    <property type="entry name" value="PhoU-like"/>
    <property type="match status" value="1"/>
</dbReference>
<evidence type="ECO:0000256" key="2">
    <source>
        <dbReference type="ARBA" id="ARBA00022475"/>
    </source>
</evidence>
<proteinExistence type="predicted"/>
<keyword evidence="3 6" id="KW-0812">Transmembrane</keyword>
<feature type="transmembrane region" description="Helical" evidence="6">
    <location>
        <begin position="196"/>
        <end position="215"/>
    </location>
</feature>
<feature type="transmembrane region" description="Helical" evidence="6">
    <location>
        <begin position="235"/>
        <end position="259"/>
    </location>
</feature>
<dbReference type="GO" id="GO:0005436">
    <property type="term" value="F:sodium:phosphate symporter activity"/>
    <property type="evidence" value="ECO:0007669"/>
    <property type="project" value="InterPro"/>
</dbReference>
<feature type="transmembrane region" description="Helical" evidence="6">
    <location>
        <begin position="29"/>
        <end position="51"/>
    </location>
</feature>
<name>A0A5S9PIT6_9GAMM</name>
<evidence type="ECO:0008006" key="9">
    <source>
        <dbReference type="Google" id="ProtNLM"/>
    </source>
</evidence>
<evidence type="ECO:0000256" key="5">
    <source>
        <dbReference type="ARBA" id="ARBA00023136"/>
    </source>
</evidence>
<comment type="subcellular location">
    <subcellularLocation>
        <location evidence="1">Cell membrane</location>
        <topology evidence="1">Multi-pass membrane protein</topology>
    </subcellularLocation>
</comment>
<feature type="transmembrane region" description="Helical" evidence="6">
    <location>
        <begin position="344"/>
        <end position="368"/>
    </location>
</feature>
<feature type="transmembrane region" description="Helical" evidence="6">
    <location>
        <begin position="158"/>
        <end position="184"/>
    </location>
</feature>